<dbReference type="CDD" id="cd00317">
    <property type="entry name" value="cyclophilin"/>
    <property type="match status" value="1"/>
</dbReference>
<evidence type="ECO:0000256" key="2">
    <source>
        <dbReference type="ARBA" id="ARBA00007365"/>
    </source>
</evidence>
<reference evidence="7" key="1">
    <citation type="submission" date="2020-10" db="EMBL/GenBank/DDBJ databases">
        <authorList>
            <person name="Gilroy R."/>
        </authorList>
    </citation>
    <scope>NUCLEOTIDE SEQUENCE</scope>
    <source>
        <strain evidence="7">B3-1481</strain>
    </source>
</reference>
<evidence type="ECO:0000259" key="6">
    <source>
        <dbReference type="PROSITE" id="PS50072"/>
    </source>
</evidence>
<dbReference type="PRINTS" id="PR00153">
    <property type="entry name" value="CSAPPISMRASE"/>
</dbReference>
<dbReference type="AlphaFoldDB" id="A0A9D9NNY3"/>
<dbReference type="InterPro" id="IPR020892">
    <property type="entry name" value="Cyclophilin-type_PPIase_CS"/>
</dbReference>
<dbReference type="PIRSF" id="PIRSF001467">
    <property type="entry name" value="Peptidylpro_ismrse"/>
    <property type="match status" value="1"/>
</dbReference>
<dbReference type="Pfam" id="PF00160">
    <property type="entry name" value="Pro_isomerase"/>
    <property type="match status" value="1"/>
</dbReference>
<protein>
    <recommendedName>
        <fullName evidence="5">Peptidyl-prolyl cis-trans isomerase</fullName>
        <shortName evidence="5">PPIase</shortName>
        <ecNumber evidence="5">5.2.1.8</ecNumber>
    </recommendedName>
</protein>
<dbReference type="GO" id="GO:0006457">
    <property type="term" value="P:protein folding"/>
    <property type="evidence" value="ECO:0007669"/>
    <property type="project" value="InterPro"/>
</dbReference>
<dbReference type="EMBL" id="JADILW010000066">
    <property type="protein sequence ID" value="MBO8480410.1"/>
    <property type="molecule type" value="Genomic_DNA"/>
</dbReference>
<dbReference type="InterPro" id="IPR029000">
    <property type="entry name" value="Cyclophilin-like_dom_sf"/>
</dbReference>
<comment type="caution">
    <text evidence="7">The sequence shown here is derived from an EMBL/GenBank/DDBJ whole genome shotgun (WGS) entry which is preliminary data.</text>
</comment>
<organism evidence="7 8">
    <name type="scientific">Candidatus Cryptobacteroides avistercoris</name>
    <dbReference type="NCBI Taxonomy" id="2840758"/>
    <lineage>
        <taxon>Bacteria</taxon>
        <taxon>Pseudomonadati</taxon>
        <taxon>Bacteroidota</taxon>
        <taxon>Bacteroidia</taxon>
        <taxon>Bacteroidales</taxon>
        <taxon>Candidatus Cryptobacteroides</taxon>
    </lineage>
</organism>
<dbReference type="PANTHER" id="PTHR45625">
    <property type="entry name" value="PEPTIDYL-PROLYL CIS-TRANS ISOMERASE-RELATED"/>
    <property type="match status" value="1"/>
</dbReference>
<comment type="catalytic activity">
    <reaction evidence="5">
        <text>[protein]-peptidylproline (omega=180) = [protein]-peptidylproline (omega=0)</text>
        <dbReference type="Rhea" id="RHEA:16237"/>
        <dbReference type="Rhea" id="RHEA-COMP:10747"/>
        <dbReference type="Rhea" id="RHEA-COMP:10748"/>
        <dbReference type="ChEBI" id="CHEBI:83833"/>
        <dbReference type="ChEBI" id="CHEBI:83834"/>
        <dbReference type="EC" id="5.2.1.8"/>
    </reaction>
</comment>
<dbReference type="InterPro" id="IPR044666">
    <property type="entry name" value="Cyclophilin_A-like"/>
</dbReference>
<dbReference type="InterPro" id="IPR024936">
    <property type="entry name" value="Cyclophilin-type_PPIase"/>
</dbReference>
<feature type="domain" description="PPIase cyclophilin-type" evidence="6">
    <location>
        <begin position="17"/>
        <end position="174"/>
    </location>
</feature>
<sequence length="178" mass="19292">MEKIATLPAEPVFDIITSMGVIKVKLYSDTPRHRENFAKLALEKYYDGTLFHRVINGFMIQGGDPLSKDPANKAKFGTGGPDYTVPAEFVPEHTHKKGALAAARRGDAANPLKESSGSQFYIVQDAAACAALDGDYTVFGETVEGFDVIDAIAAVQTDARDCPLQDVKIITVKLDEEL</sequence>
<dbReference type="Gene3D" id="2.40.100.10">
    <property type="entry name" value="Cyclophilin-like"/>
    <property type="match status" value="1"/>
</dbReference>
<comment type="function">
    <text evidence="1 5">PPIases accelerate the folding of proteins. It catalyzes the cis-trans isomerization of proline imidic peptide bonds in oligopeptides.</text>
</comment>
<dbReference type="GO" id="GO:0003755">
    <property type="term" value="F:peptidyl-prolyl cis-trans isomerase activity"/>
    <property type="evidence" value="ECO:0007669"/>
    <property type="project" value="UniProtKB-UniRule"/>
</dbReference>
<evidence type="ECO:0000313" key="7">
    <source>
        <dbReference type="EMBL" id="MBO8480410.1"/>
    </source>
</evidence>
<evidence type="ECO:0000256" key="3">
    <source>
        <dbReference type="ARBA" id="ARBA00023110"/>
    </source>
</evidence>
<evidence type="ECO:0000256" key="5">
    <source>
        <dbReference type="RuleBase" id="RU363019"/>
    </source>
</evidence>
<evidence type="ECO:0000256" key="4">
    <source>
        <dbReference type="ARBA" id="ARBA00023235"/>
    </source>
</evidence>
<dbReference type="PANTHER" id="PTHR45625:SF4">
    <property type="entry name" value="PEPTIDYLPROLYL ISOMERASE DOMAIN AND WD REPEAT-CONTAINING PROTEIN 1"/>
    <property type="match status" value="1"/>
</dbReference>
<evidence type="ECO:0000313" key="8">
    <source>
        <dbReference type="Proteomes" id="UP000823769"/>
    </source>
</evidence>
<comment type="similarity">
    <text evidence="2 5">Belongs to the cyclophilin-type PPIase family.</text>
</comment>
<dbReference type="InterPro" id="IPR002130">
    <property type="entry name" value="Cyclophilin-type_PPIase_dom"/>
</dbReference>
<proteinExistence type="inferred from homology"/>
<dbReference type="EC" id="5.2.1.8" evidence="5"/>
<accession>A0A9D9NNY3</accession>
<keyword evidence="3 5" id="KW-0697">Rotamase</keyword>
<dbReference type="PROSITE" id="PS00170">
    <property type="entry name" value="CSA_PPIASE_1"/>
    <property type="match status" value="1"/>
</dbReference>
<evidence type="ECO:0000256" key="1">
    <source>
        <dbReference type="ARBA" id="ARBA00002388"/>
    </source>
</evidence>
<name>A0A9D9NNY3_9BACT</name>
<reference evidence="7" key="2">
    <citation type="journal article" date="2021" name="PeerJ">
        <title>Extensive microbial diversity within the chicken gut microbiome revealed by metagenomics and culture.</title>
        <authorList>
            <person name="Gilroy R."/>
            <person name="Ravi A."/>
            <person name="Getino M."/>
            <person name="Pursley I."/>
            <person name="Horton D.L."/>
            <person name="Alikhan N.F."/>
            <person name="Baker D."/>
            <person name="Gharbi K."/>
            <person name="Hall N."/>
            <person name="Watson M."/>
            <person name="Adriaenssens E.M."/>
            <person name="Foster-Nyarko E."/>
            <person name="Jarju S."/>
            <person name="Secka A."/>
            <person name="Antonio M."/>
            <person name="Oren A."/>
            <person name="Chaudhuri R.R."/>
            <person name="La Ragione R."/>
            <person name="Hildebrand F."/>
            <person name="Pallen M.J."/>
        </authorList>
    </citation>
    <scope>NUCLEOTIDE SEQUENCE</scope>
    <source>
        <strain evidence="7">B3-1481</strain>
    </source>
</reference>
<keyword evidence="4 5" id="KW-0413">Isomerase</keyword>
<dbReference type="Proteomes" id="UP000823769">
    <property type="component" value="Unassembled WGS sequence"/>
</dbReference>
<dbReference type="PROSITE" id="PS50072">
    <property type="entry name" value="CSA_PPIASE_2"/>
    <property type="match status" value="1"/>
</dbReference>
<dbReference type="SUPFAM" id="SSF50891">
    <property type="entry name" value="Cyclophilin-like"/>
    <property type="match status" value="1"/>
</dbReference>
<gene>
    <name evidence="7" type="ORF">IAB76_04790</name>
</gene>